<evidence type="ECO:0000256" key="1">
    <source>
        <dbReference type="SAM" id="MobiDB-lite"/>
    </source>
</evidence>
<sequence length="489" mass="50263">MPLTQNPGTMLRRAARAAAAGACAAFRSPGASHVAGGTSHVAAIAAASDCLRIVDPCTSYAAAVAAAPWNQVARHPTRVHVPCASRGDGGGLPYRSTPRLLHPRENALFASPTSWMSYSSSSAVQKNDAGTSGGRSGGEVETGEDRIRSGKSLEFEEAAEMVFSEPVNRFGKRRELGWDWHAWHLFCALLPACLAYTLVLVSESTGKRAAWNKRIKDKAAAAALVEEETRALLQERAERVAAEQRGSGGGSGGSKGGGSGVTSRSNGGLPLVDGRQLSDTQPIRGNERDDPEQDGGLVGIVYELKQRLADVEAMLDLQVRSGAGAADEKRRKEQKKEISVAARAAPVPAPISDPVDSGLSSSLSIADLLSSTLLHAKRWRRQLALAWDGGNVALGGDDNPAVKQGKGKGNRNTASAAAATATTATPDVAAAAAVAATSVEGGTAGGDSVGGATGGDARDVSVSKQRLVASRAGNMFRRGGGGEESGGGS</sequence>
<dbReference type="AlphaFoldDB" id="A0A7S0T0L4"/>
<feature type="region of interest" description="Disordered" evidence="1">
    <location>
        <begin position="394"/>
        <end position="423"/>
    </location>
</feature>
<feature type="compositionally biased region" description="Gly residues" evidence="1">
    <location>
        <begin position="478"/>
        <end position="489"/>
    </location>
</feature>
<feature type="compositionally biased region" description="Low complexity" evidence="1">
    <location>
        <begin position="413"/>
        <end position="423"/>
    </location>
</feature>
<proteinExistence type="predicted"/>
<name>A0A7S0T0L4_9CHLO</name>
<dbReference type="EMBL" id="HBFC01033383">
    <property type="protein sequence ID" value="CAD8720618.1"/>
    <property type="molecule type" value="Transcribed_RNA"/>
</dbReference>
<feature type="region of interest" description="Disordered" evidence="1">
    <location>
        <begin position="439"/>
        <end position="489"/>
    </location>
</feature>
<reference evidence="2" key="1">
    <citation type="submission" date="2021-01" db="EMBL/GenBank/DDBJ databases">
        <authorList>
            <person name="Corre E."/>
            <person name="Pelletier E."/>
            <person name="Niang G."/>
            <person name="Scheremetjew M."/>
            <person name="Finn R."/>
            <person name="Kale V."/>
            <person name="Holt S."/>
            <person name="Cochrane G."/>
            <person name="Meng A."/>
            <person name="Brown T."/>
            <person name="Cohen L."/>
        </authorList>
    </citation>
    <scope>NUCLEOTIDE SEQUENCE</scope>
    <source>
        <strain evidence="2">SL-175</strain>
    </source>
</reference>
<organism evidence="2">
    <name type="scientific">Mantoniella antarctica</name>
    <dbReference type="NCBI Taxonomy" id="81844"/>
    <lineage>
        <taxon>Eukaryota</taxon>
        <taxon>Viridiplantae</taxon>
        <taxon>Chlorophyta</taxon>
        <taxon>Mamiellophyceae</taxon>
        <taxon>Mamiellales</taxon>
        <taxon>Mamiellaceae</taxon>
        <taxon>Mantoniella</taxon>
    </lineage>
</organism>
<evidence type="ECO:0000313" key="2">
    <source>
        <dbReference type="EMBL" id="CAD8720618.1"/>
    </source>
</evidence>
<feature type="compositionally biased region" description="Gly residues" evidence="1">
    <location>
        <begin position="246"/>
        <end position="260"/>
    </location>
</feature>
<protein>
    <submittedName>
        <fullName evidence="2">Uncharacterized protein</fullName>
    </submittedName>
</protein>
<accession>A0A7S0T0L4</accession>
<gene>
    <name evidence="2" type="ORF">MANT1106_LOCUS19830</name>
</gene>
<feature type="compositionally biased region" description="Gly residues" evidence="1">
    <location>
        <begin position="442"/>
        <end position="454"/>
    </location>
</feature>
<feature type="region of interest" description="Disordered" evidence="1">
    <location>
        <begin position="124"/>
        <end position="148"/>
    </location>
</feature>
<feature type="region of interest" description="Disordered" evidence="1">
    <location>
        <begin position="239"/>
        <end position="296"/>
    </location>
</feature>